<organism evidence="8 9">
    <name type="scientific">Dispira parvispora</name>
    <dbReference type="NCBI Taxonomy" id="1520584"/>
    <lineage>
        <taxon>Eukaryota</taxon>
        <taxon>Fungi</taxon>
        <taxon>Fungi incertae sedis</taxon>
        <taxon>Zoopagomycota</taxon>
        <taxon>Kickxellomycotina</taxon>
        <taxon>Dimargaritomycetes</taxon>
        <taxon>Dimargaritales</taxon>
        <taxon>Dimargaritaceae</taxon>
        <taxon>Dispira</taxon>
    </lineage>
</organism>
<evidence type="ECO:0000256" key="2">
    <source>
        <dbReference type="ARBA" id="ARBA00022692"/>
    </source>
</evidence>
<name>A0A9W8AM91_9FUNG</name>
<feature type="compositionally biased region" description="Polar residues" evidence="6">
    <location>
        <begin position="508"/>
        <end position="532"/>
    </location>
</feature>
<feature type="compositionally biased region" description="Polar residues" evidence="6">
    <location>
        <begin position="1013"/>
        <end position="1022"/>
    </location>
</feature>
<keyword evidence="5" id="KW-0472">Membrane</keyword>
<protein>
    <submittedName>
        <fullName evidence="8">Tricalbin-2</fullName>
    </submittedName>
</protein>
<keyword evidence="5" id="KW-1133">Transmembrane helix</keyword>
<comment type="caution">
    <text evidence="8">The sequence shown here is derived from an EMBL/GenBank/DDBJ whole genome shotgun (WGS) entry which is preliminary data.</text>
</comment>
<dbReference type="OrthoDB" id="1029639at2759"/>
<evidence type="ECO:0000259" key="7">
    <source>
        <dbReference type="PROSITE" id="PS50004"/>
    </source>
</evidence>
<feature type="non-terminal residue" evidence="8">
    <location>
        <position position="1"/>
    </location>
</feature>
<dbReference type="InterPro" id="IPR000008">
    <property type="entry name" value="C2_dom"/>
</dbReference>
<reference evidence="8" key="1">
    <citation type="submission" date="2022-07" db="EMBL/GenBank/DDBJ databases">
        <title>Phylogenomic reconstructions and comparative analyses of Kickxellomycotina fungi.</title>
        <authorList>
            <person name="Reynolds N.K."/>
            <person name="Stajich J.E."/>
            <person name="Barry K."/>
            <person name="Grigoriev I.V."/>
            <person name="Crous P."/>
            <person name="Smith M.E."/>
        </authorList>
    </citation>
    <scope>NUCLEOTIDE SEQUENCE</scope>
    <source>
        <strain evidence="8">RSA 1196</strain>
    </source>
</reference>
<dbReference type="EMBL" id="JANBPY010002227">
    <property type="protein sequence ID" value="KAJ1955931.1"/>
    <property type="molecule type" value="Genomic_DNA"/>
</dbReference>
<dbReference type="CDD" id="cd04052">
    <property type="entry name" value="C2B_Tricalbin-like"/>
    <property type="match status" value="1"/>
</dbReference>
<evidence type="ECO:0000256" key="3">
    <source>
        <dbReference type="ARBA" id="ARBA00022737"/>
    </source>
</evidence>
<feature type="domain" description="C2" evidence="7">
    <location>
        <begin position="712"/>
        <end position="839"/>
    </location>
</feature>
<evidence type="ECO:0000313" key="8">
    <source>
        <dbReference type="EMBL" id="KAJ1955931.1"/>
    </source>
</evidence>
<evidence type="ECO:0000313" key="9">
    <source>
        <dbReference type="Proteomes" id="UP001150925"/>
    </source>
</evidence>
<dbReference type="PANTHER" id="PTHR46980">
    <property type="entry name" value="TRICALBIN-1-RELATED"/>
    <property type="match status" value="1"/>
</dbReference>
<dbReference type="Pfam" id="PF00168">
    <property type="entry name" value="C2"/>
    <property type="match status" value="5"/>
</dbReference>
<dbReference type="Gene3D" id="2.60.40.150">
    <property type="entry name" value="C2 domain"/>
    <property type="match status" value="4"/>
</dbReference>
<feature type="domain" description="C2" evidence="7">
    <location>
        <begin position="353"/>
        <end position="465"/>
    </location>
</feature>
<evidence type="ECO:0000256" key="1">
    <source>
        <dbReference type="ARBA" id="ARBA00004586"/>
    </source>
</evidence>
<dbReference type="InterPro" id="IPR035892">
    <property type="entry name" value="C2_domain_sf"/>
</dbReference>
<feature type="region of interest" description="Disordered" evidence="6">
    <location>
        <begin position="944"/>
        <end position="1022"/>
    </location>
</feature>
<keyword evidence="9" id="KW-1185">Reference proteome</keyword>
<accession>A0A9W8AM91</accession>
<feature type="domain" description="C2" evidence="7">
    <location>
        <begin position="67"/>
        <end position="190"/>
    </location>
</feature>
<dbReference type="InterPro" id="IPR037765">
    <property type="entry name" value="C2B_Tricalbin"/>
</dbReference>
<dbReference type="PANTHER" id="PTHR46980:SF2">
    <property type="entry name" value="TRICALBIN-1-RELATED"/>
    <property type="match status" value="1"/>
</dbReference>
<sequence>IRLKLRLMPVLPLVKTVEASFLEPPKIDFVLKPVGGDTLGFDVTNIPGLKSFIQEQIDANIGPMMYAPNAFLVDVDAIMNGASTVDQACGVFMVNIRSARKLPNVDRVGTIDPFIRINVGGKQGVVETPQKNNTSNPVYDFKAPVLLTNVTDTLQFEVMTTKRFVCKGEFDLARLQEDPHVEGEVTTLMRQEKEAGELYWSGAYFPVATPIKADDGTEVPMESDSGLLRFTVVQAHDLDIRRSTVGQLSPYVVVYLNGEIIHKTKVMKRSNKPIWSESQELFVPDKDQAKFKFVLRDSRLQSDLDLGEVVCTAGEGVQRVQNQNTWFVLNRARSGRLKLDFSWRPVLVDEEFLSGTTDIALLPCIGVVKVNLDRATGLRNVERIGESDPYVKVLVSNKEQGRTRVISNNLNPTWKETFVVPVHRVNETLVLECMDFNKVEKDRALGDTFFQVRQLLGEQVSPGTFALGAPLRATGSLRQRNGKMKGVLHYAATFYPIIPLGEDAPVSLSNPTAEDNANGAANVTPSTSSLETASREPESKGTAAPENSSDRQPDNAGSPPTETAQADSGKVRTLAISQPVDDTMPTPAVTRIQTVDYSAYRAGVMRMVVHEARGLSQAHPAQVVVTLNNNDYHPALETPFALGQRTRKWESACQFATPEVDYNTITITCYSRDGDDDDDRIVVGKWTAMVRDMLVPDFLQPENGVWVQLVQKTGEIRISFEFQPTEMELDISESVTNMGTLRVEVLSAQDLPAADSSGTSDPYAVVSLNGEKVHKTPAIKKTLSPIWRSVVDVPLMMRHQSHLQFEVFDWNKIQSHTRLGVVSVPLRDLLVNQVVTEAFKLVEKGKPSGAIRVRMLFTPEYINDAEEKLTMLNAAGSVVKAPIRMATGSAQLAGKAIGFGGHAIGSALGSLPGLHRLHTTKGKPELKETDSNFGDLYIPNDTGLIRPASGSGGPNVPREAYEPNEPGNHVGFNTPLSGAGGSRSDNVGGGGGTETVSTVKPADPPGSPHSPLAGSTYSAAGQ</sequence>
<dbReference type="PROSITE" id="PS50004">
    <property type="entry name" value="C2"/>
    <property type="match status" value="4"/>
</dbReference>
<dbReference type="Proteomes" id="UP001150925">
    <property type="component" value="Unassembled WGS sequence"/>
</dbReference>
<dbReference type="Pfam" id="PF25669">
    <property type="entry name" value="SMP_MUG190-like"/>
    <property type="match status" value="1"/>
</dbReference>
<keyword evidence="2" id="KW-0812">Transmembrane</keyword>
<dbReference type="GO" id="GO:0005789">
    <property type="term" value="C:endoplasmic reticulum membrane"/>
    <property type="evidence" value="ECO:0007669"/>
    <property type="project" value="UniProtKB-SubCell"/>
</dbReference>
<dbReference type="SMART" id="SM00239">
    <property type="entry name" value="C2"/>
    <property type="match status" value="5"/>
</dbReference>
<feature type="domain" description="C2" evidence="7">
    <location>
        <begin position="209"/>
        <end position="327"/>
    </location>
</feature>
<dbReference type="SUPFAM" id="SSF49562">
    <property type="entry name" value="C2 domain (Calcium/lipid-binding domain, CaLB)"/>
    <property type="match status" value="5"/>
</dbReference>
<evidence type="ECO:0000256" key="5">
    <source>
        <dbReference type="ARBA" id="ARBA00022989"/>
    </source>
</evidence>
<dbReference type="AlphaFoldDB" id="A0A9W8AM91"/>
<evidence type="ECO:0000256" key="6">
    <source>
        <dbReference type="SAM" id="MobiDB-lite"/>
    </source>
</evidence>
<gene>
    <name evidence="8" type="primary">TCB2_2</name>
    <name evidence="8" type="ORF">IWQ62_005420</name>
</gene>
<evidence type="ECO:0000256" key="4">
    <source>
        <dbReference type="ARBA" id="ARBA00022824"/>
    </source>
</evidence>
<comment type="subcellular location">
    <subcellularLocation>
        <location evidence="1">Endoplasmic reticulum membrane</location>
    </subcellularLocation>
</comment>
<feature type="region of interest" description="Disordered" evidence="6">
    <location>
        <begin position="508"/>
        <end position="570"/>
    </location>
</feature>
<feature type="non-terminal residue" evidence="8">
    <location>
        <position position="1022"/>
    </location>
</feature>
<keyword evidence="4" id="KW-0256">Endoplasmic reticulum</keyword>
<dbReference type="InterPro" id="IPR052455">
    <property type="entry name" value="Tricalbin_domain"/>
</dbReference>
<keyword evidence="3" id="KW-0677">Repeat</keyword>
<dbReference type="GO" id="GO:0061817">
    <property type="term" value="P:endoplasmic reticulum-plasma membrane tethering"/>
    <property type="evidence" value="ECO:0007669"/>
    <property type="project" value="InterPro"/>
</dbReference>
<proteinExistence type="predicted"/>